<evidence type="ECO:0000259" key="13">
    <source>
        <dbReference type="PROSITE" id="PS50862"/>
    </source>
</evidence>
<feature type="binding site" evidence="12">
    <location>
        <position position="128"/>
    </location>
    <ligand>
        <name>L-histidine</name>
        <dbReference type="ChEBI" id="CHEBI:57595"/>
    </ligand>
</feature>
<gene>
    <name evidence="11 14" type="primary">hisS</name>
    <name evidence="14" type="ORF">BB06_05570</name>
</gene>
<dbReference type="Pfam" id="PF03129">
    <property type="entry name" value="HGTP_anticodon"/>
    <property type="match status" value="1"/>
</dbReference>
<dbReference type="PIRSF" id="PIRSF001549">
    <property type="entry name" value="His-tRNA_synth"/>
    <property type="match status" value="1"/>
</dbReference>
<dbReference type="FunFam" id="3.30.930.10:FF:000005">
    <property type="entry name" value="Histidine--tRNA ligase"/>
    <property type="match status" value="1"/>
</dbReference>
<evidence type="ECO:0000256" key="11">
    <source>
        <dbReference type="HAMAP-Rule" id="MF_00127"/>
    </source>
</evidence>
<feature type="binding site" evidence="12">
    <location>
        <begin position="81"/>
        <end position="83"/>
    </location>
    <ligand>
        <name>L-histidine</name>
        <dbReference type="ChEBI" id="CHEBI:57595"/>
    </ligand>
</feature>
<dbReference type="PANTHER" id="PTHR43707">
    <property type="entry name" value="HISTIDYL-TRNA SYNTHETASE"/>
    <property type="match status" value="1"/>
</dbReference>
<dbReference type="InterPro" id="IPR033656">
    <property type="entry name" value="HisRS_anticodon"/>
</dbReference>
<feature type="binding site" evidence="12">
    <location>
        <position position="114"/>
    </location>
    <ligand>
        <name>L-histidine</name>
        <dbReference type="ChEBI" id="CHEBI:57595"/>
    </ligand>
</feature>
<dbReference type="InterPro" id="IPR041715">
    <property type="entry name" value="HisRS-like_core"/>
</dbReference>
<dbReference type="GO" id="GO:0005524">
    <property type="term" value="F:ATP binding"/>
    <property type="evidence" value="ECO:0007669"/>
    <property type="project" value="UniProtKB-UniRule"/>
</dbReference>
<dbReference type="Pfam" id="PF13393">
    <property type="entry name" value="tRNA-synt_His"/>
    <property type="match status" value="1"/>
</dbReference>
<evidence type="ECO:0000256" key="1">
    <source>
        <dbReference type="ARBA" id="ARBA00004496"/>
    </source>
</evidence>
<dbReference type="NCBIfam" id="TIGR00442">
    <property type="entry name" value="hisS"/>
    <property type="match status" value="1"/>
</dbReference>
<comment type="catalytic activity">
    <reaction evidence="10 11">
        <text>tRNA(His) + L-histidine + ATP = L-histidyl-tRNA(His) + AMP + diphosphate + H(+)</text>
        <dbReference type="Rhea" id="RHEA:17313"/>
        <dbReference type="Rhea" id="RHEA-COMP:9665"/>
        <dbReference type="Rhea" id="RHEA-COMP:9689"/>
        <dbReference type="ChEBI" id="CHEBI:15378"/>
        <dbReference type="ChEBI" id="CHEBI:30616"/>
        <dbReference type="ChEBI" id="CHEBI:33019"/>
        <dbReference type="ChEBI" id="CHEBI:57595"/>
        <dbReference type="ChEBI" id="CHEBI:78442"/>
        <dbReference type="ChEBI" id="CHEBI:78527"/>
        <dbReference type="ChEBI" id="CHEBI:456215"/>
        <dbReference type="EC" id="6.1.1.21"/>
    </reaction>
</comment>
<evidence type="ECO:0000256" key="2">
    <source>
        <dbReference type="ARBA" id="ARBA00008226"/>
    </source>
</evidence>
<accession>A0AAU7NJA8</accession>
<dbReference type="GO" id="GO:0005737">
    <property type="term" value="C:cytoplasm"/>
    <property type="evidence" value="ECO:0007669"/>
    <property type="project" value="UniProtKB-SubCell"/>
</dbReference>
<dbReference type="InterPro" id="IPR045864">
    <property type="entry name" value="aa-tRNA-synth_II/BPL/LPL"/>
</dbReference>
<keyword evidence="4 11" id="KW-0963">Cytoplasm</keyword>
<evidence type="ECO:0000256" key="7">
    <source>
        <dbReference type="ARBA" id="ARBA00022840"/>
    </source>
</evidence>
<comment type="subunit">
    <text evidence="3 11">Homodimer.</text>
</comment>
<keyword evidence="6 11" id="KW-0547">Nucleotide-binding</keyword>
<comment type="similarity">
    <text evidence="2 11">Belongs to the class-II aminoacyl-tRNA synthetase family.</text>
</comment>
<dbReference type="AlphaFoldDB" id="A0AAU7NJA8"/>
<dbReference type="SUPFAM" id="SSF52954">
    <property type="entry name" value="Class II aaRS ABD-related"/>
    <property type="match status" value="1"/>
</dbReference>
<dbReference type="Gene3D" id="3.30.930.10">
    <property type="entry name" value="Bira Bifunctional Protein, Domain 2"/>
    <property type="match status" value="1"/>
</dbReference>
<dbReference type="PANTHER" id="PTHR43707:SF1">
    <property type="entry name" value="HISTIDINE--TRNA LIGASE, MITOCHONDRIAL-RELATED"/>
    <property type="match status" value="1"/>
</dbReference>
<dbReference type="RefSeq" id="WP_002833422.1">
    <property type="nucleotide sequence ID" value="NZ_CP157400.1"/>
</dbReference>
<evidence type="ECO:0000256" key="9">
    <source>
        <dbReference type="ARBA" id="ARBA00023146"/>
    </source>
</evidence>
<keyword evidence="7 11" id="KW-0067">ATP-binding</keyword>
<dbReference type="CDD" id="cd00773">
    <property type="entry name" value="HisRS-like_core"/>
    <property type="match status" value="1"/>
</dbReference>
<dbReference type="EC" id="6.1.1.21" evidence="11"/>
<evidence type="ECO:0000256" key="3">
    <source>
        <dbReference type="ARBA" id="ARBA00011738"/>
    </source>
</evidence>
<evidence type="ECO:0000256" key="8">
    <source>
        <dbReference type="ARBA" id="ARBA00022917"/>
    </source>
</evidence>
<keyword evidence="8 11" id="KW-0648">Protein biosynthesis</keyword>
<dbReference type="InterPro" id="IPR004154">
    <property type="entry name" value="Anticodon-bd"/>
</dbReference>
<dbReference type="CDD" id="cd00859">
    <property type="entry name" value="HisRS_anticodon"/>
    <property type="match status" value="1"/>
</dbReference>
<dbReference type="SUPFAM" id="SSF55681">
    <property type="entry name" value="Class II aaRS and biotin synthetases"/>
    <property type="match status" value="1"/>
</dbReference>
<organism evidence="14">
    <name type="scientific">Pediococcus pentosaceus CGMCC 7049</name>
    <dbReference type="NCBI Taxonomy" id="1460385"/>
    <lineage>
        <taxon>Bacteria</taxon>
        <taxon>Bacillati</taxon>
        <taxon>Bacillota</taxon>
        <taxon>Bacilli</taxon>
        <taxon>Lactobacillales</taxon>
        <taxon>Lactobacillaceae</taxon>
        <taxon>Pediococcus</taxon>
    </lineage>
</organism>
<dbReference type="GO" id="GO:0004821">
    <property type="term" value="F:histidine-tRNA ligase activity"/>
    <property type="evidence" value="ECO:0007669"/>
    <property type="project" value="UniProtKB-UniRule"/>
</dbReference>
<evidence type="ECO:0000256" key="12">
    <source>
        <dbReference type="PIRSR" id="PIRSR001549-1"/>
    </source>
</evidence>
<keyword evidence="5 11" id="KW-0436">Ligase</keyword>
<proteinExistence type="inferred from homology"/>
<feature type="domain" description="Aminoacyl-transfer RNA synthetases class-II family profile" evidence="13">
    <location>
        <begin position="20"/>
        <end position="370"/>
    </location>
</feature>
<evidence type="ECO:0000256" key="6">
    <source>
        <dbReference type="ARBA" id="ARBA00022741"/>
    </source>
</evidence>
<dbReference type="Gene3D" id="3.40.50.800">
    <property type="entry name" value="Anticodon-binding domain"/>
    <property type="match status" value="1"/>
</dbReference>
<evidence type="ECO:0000256" key="4">
    <source>
        <dbReference type="ARBA" id="ARBA00022490"/>
    </source>
</evidence>
<comment type="subcellular location">
    <subcellularLocation>
        <location evidence="1 11">Cytoplasm</location>
    </subcellularLocation>
</comment>
<evidence type="ECO:0000256" key="5">
    <source>
        <dbReference type="ARBA" id="ARBA00022598"/>
    </source>
</evidence>
<dbReference type="InterPro" id="IPR006195">
    <property type="entry name" value="aa-tRNA-synth_II"/>
</dbReference>
<feature type="binding site" evidence="12">
    <location>
        <begin position="263"/>
        <end position="264"/>
    </location>
    <ligand>
        <name>L-histidine</name>
        <dbReference type="ChEBI" id="CHEBI:57595"/>
    </ligand>
</feature>
<feature type="binding site" evidence="12">
    <location>
        <position position="132"/>
    </location>
    <ligand>
        <name>L-histidine</name>
        <dbReference type="ChEBI" id="CHEBI:57595"/>
    </ligand>
</feature>
<feature type="binding site" evidence="12">
    <location>
        <position position="259"/>
    </location>
    <ligand>
        <name>L-histidine</name>
        <dbReference type="ChEBI" id="CHEBI:57595"/>
    </ligand>
</feature>
<dbReference type="InterPro" id="IPR036621">
    <property type="entry name" value="Anticodon-bd_dom_sf"/>
</dbReference>
<dbReference type="InterPro" id="IPR015807">
    <property type="entry name" value="His-tRNA-ligase"/>
</dbReference>
<protein>
    <recommendedName>
        <fullName evidence="11">Histidine--tRNA ligase</fullName>
        <ecNumber evidence="11">6.1.1.21</ecNumber>
    </recommendedName>
    <alternativeName>
        <fullName evidence="11">Histidyl-tRNA synthetase</fullName>
        <shortName evidence="11">HisRS</shortName>
    </alternativeName>
</protein>
<dbReference type="GO" id="GO:0006427">
    <property type="term" value="P:histidyl-tRNA aminoacylation"/>
    <property type="evidence" value="ECO:0007669"/>
    <property type="project" value="UniProtKB-UniRule"/>
</dbReference>
<evidence type="ECO:0000256" key="10">
    <source>
        <dbReference type="ARBA" id="ARBA00047639"/>
    </source>
</evidence>
<dbReference type="GO" id="GO:0140096">
    <property type="term" value="F:catalytic activity, acting on a protein"/>
    <property type="evidence" value="ECO:0007669"/>
    <property type="project" value="UniProtKB-ARBA"/>
</dbReference>
<name>A0AAU7NJA8_PEDPE</name>
<keyword evidence="9 11" id="KW-0030">Aminoacyl-tRNA synthetase</keyword>
<sequence length="424" mass="48338">MKYQKPKGTADILPPFSKEWQFVEQNARETFALYNYEEIRTPIFEKFEVFSRSAGDTSDIVTKEMYDFDDKGGRHIALRPEGTAGVVRAFVENKLYGPEHQKPVKVYYMGPMFRYERPQSGRLREFHQIGVEAFGSDSPKIDVETIMMGMDFLKKLKVSGLKLVINTLGDKESRDRYRQALIDYLEPHFEELSDDSKARLHKNPLRVLDSKDKNDQKIVENAPEILDFLTEDAQKHFTSVKEELDTLGVDYVVDSSMVRGLDYYNHTIFEIMIADSPLGKGDVTICAGGRYNGLVEELGGPEVSGVGFGLGVERLLLLLNAETQTTLQSKQLDFYVVGIGDLVQNDVLKVVHELRQMNFVTEQDYLDRKPKAQFKSADKLNAKYVVTIGESEMNDRVFKLKDMHSGEERTVALSEINTLKDLLK</sequence>
<evidence type="ECO:0000313" key="14">
    <source>
        <dbReference type="EMBL" id="XBS07705.1"/>
    </source>
</evidence>
<dbReference type="PROSITE" id="PS50862">
    <property type="entry name" value="AA_TRNA_LIGASE_II"/>
    <property type="match status" value="1"/>
</dbReference>
<dbReference type="HAMAP" id="MF_00127">
    <property type="entry name" value="His_tRNA_synth"/>
    <property type="match status" value="1"/>
</dbReference>
<dbReference type="EMBL" id="CP157400">
    <property type="protein sequence ID" value="XBS07705.1"/>
    <property type="molecule type" value="Genomic_DNA"/>
</dbReference>
<dbReference type="InterPro" id="IPR004516">
    <property type="entry name" value="HisRS/HisZ"/>
</dbReference>
<reference evidence="14" key="1">
    <citation type="submission" date="2014-02" db="EMBL/GenBank/DDBJ databases">
        <authorList>
            <person name="Zhao D."/>
            <person name="Dong X."/>
            <person name="Li Y."/>
            <person name="Lv L."/>
            <person name="Zhao D."/>
            <person name="Gao Y."/>
            <person name="Wang Y."/>
            <person name="Li Y."/>
        </authorList>
    </citation>
    <scope>NUCLEOTIDE SEQUENCE</scope>
    <source>
        <strain evidence="14">CGMCC 7049</strain>
    </source>
</reference>
<dbReference type="GO" id="GO:0016740">
    <property type="term" value="F:transferase activity"/>
    <property type="evidence" value="ECO:0007669"/>
    <property type="project" value="UniProtKB-ARBA"/>
</dbReference>
<reference evidence="14" key="2">
    <citation type="submission" date="2024-05" db="EMBL/GenBank/DDBJ databases">
        <authorList>
            <person name="Chen H."/>
        </authorList>
    </citation>
    <scope>NUCLEOTIDE SEQUENCE</scope>
    <source>
        <strain evidence="14">CGMCC 7049</strain>
    </source>
</reference>